<keyword evidence="3" id="KW-1185">Reference proteome</keyword>
<dbReference type="EMBL" id="JAVRJZ010000013">
    <property type="protein sequence ID" value="KAK2714319.1"/>
    <property type="molecule type" value="Genomic_DNA"/>
</dbReference>
<accession>A0AA88HPW5</accession>
<evidence type="ECO:0000313" key="3">
    <source>
        <dbReference type="Proteomes" id="UP001187531"/>
    </source>
</evidence>
<dbReference type="Proteomes" id="UP001187531">
    <property type="component" value="Unassembled WGS sequence"/>
</dbReference>
<feature type="compositionally biased region" description="Acidic residues" evidence="1">
    <location>
        <begin position="7"/>
        <end position="22"/>
    </location>
</feature>
<sequence>MAQLSDNESEMEIMSEDDDECDPLWNPTPGDSSTFVNLEPVQPVDDPIEDLPLSMFNHVDIFTGAYDEFDGGEAITLSATEASPSPILSTSSSSISSSTVSTSSRKNEDATKEYKGLRKEIKPHDITWKATLPEATEIQLPIDLFRTIITDSMVARLVDQTNLSQRENKR</sequence>
<evidence type="ECO:0000256" key="1">
    <source>
        <dbReference type="SAM" id="MobiDB-lite"/>
    </source>
</evidence>
<reference evidence="2" key="1">
    <citation type="submission" date="2023-07" db="EMBL/GenBank/DDBJ databases">
        <title>Chromosome-level genome assembly of Artemia franciscana.</title>
        <authorList>
            <person name="Jo E."/>
        </authorList>
    </citation>
    <scope>NUCLEOTIDE SEQUENCE</scope>
    <source>
        <tissue evidence="2">Whole body</tissue>
    </source>
</reference>
<protein>
    <recommendedName>
        <fullName evidence="4">PiggyBac transposable element-derived protein domain-containing protein</fullName>
    </recommendedName>
</protein>
<feature type="compositionally biased region" description="Low complexity" evidence="1">
    <location>
        <begin position="83"/>
        <end position="104"/>
    </location>
</feature>
<comment type="caution">
    <text evidence="2">The sequence shown here is derived from an EMBL/GenBank/DDBJ whole genome shotgun (WGS) entry which is preliminary data.</text>
</comment>
<proteinExistence type="predicted"/>
<evidence type="ECO:0008006" key="4">
    <source>
        <dbReference type="Google" id="ProtNLM"/>
    </source>
</evidence>
<evidence type="ECO:0000313" key="2">
    <source>
        <dbReference type="EMBL" id="KAK2714319.1"/>
    </source>
</evidence>
<gene>
    <name evidence="2" type="ORF">QYM36_008773</name>
</gene>
<name>A0AA88HPW5_ARTSF</name>
<organism evidence="2 3">
    <name type="scientific">Artemia franciscana</name>
    <name type="common">Brine shrimp</name>
    <name type="synonym">Artemia sanfranciscana</name>
    <dbReference type="NCBI Taxonomy" id="6661"/>
    <lineage>
        <taxon>Eukaryota</taxon>
        <taxon>Metazoa</taxon>
        <taxon>Ecdysozoa</taxon>
        <taxon>Arthropoda</taxon>
        <taxon>Crustacea</taxon>
        <taxon>Branchiopoda</taxon>
        <taxon>Anostraca</taxon>
        <taxon>Artemiidae</taxon>
        <taxon>Artemia</taxon>
    </lineage>
</organism>
<dbReference type="AlphaFoldDB" id="A0AA88HPW5"/>
<feature type="region of interest" description="Disordered" evidence="1">
    <location>
        <begin position="1"/>
        <end position="39"/>
    </location>
</feature>
<feature type="region of interest" description="Disordered" evidence="1">
    <location>
        <begin position="82"/>
        <end position="115"/>
    </location>
</feature>
<feature type="compositionally biased region" description="Basic and acidic residues" evidence="1">
    <location>
        <begin position="105"/>
        <end position="115"/>
    </location>
</feature>